<dbReference type="OrthoDB" id="7246401at2"/>
<keyword evidence="3" id="KW-0675">Receptor</keyword>
<feature type="chain" id="PRO_5010260096" evidence="2">
    <location>
        <begin position="23"/>
        <end position="328"/>
    </location>
</feature>
<dbReference type="Proteomes" id="UP000183208">
    <property type="component" value="Unassembled WGS sequence"/>
</dbReference>
<dbReference type="AlphaFoldDB" id="A0A1H4QTX5"/>
<dbReference type="PANTHER" id="PTHR42928:SF1">
    <property type="entry name" value="BLR4371 PROTEIN"/>
    <property type="match status" value="1"/>
</dbReference>
<evidence type="ECO:0000256" key="2">
    <source>
        <dbReference type="SAM" id="SignalP"/>
    </source>
</evidence>
<proteinExistence type="inferred from homology"/>
<accession>A0A1H4QTX5</accession>
<gene>
    <name evidence="3" type="ORF">SAMN05444171_0941</name>
</gene>
<dbReference type="InterPro" id="IPR042100">
    <property type="entry name" value="Bug_dom1"/>
</dbReference>
<name>A0A1H4QTX5_9BRAD</name>
<sequence length="328" mass="35902">MGHILRAAAALTAMIASAPAFAAWEPTKPVEIVVAAGAGGASDQMARMMQAAIQKNNLMKQPIVVSLKGGASGAEALMYMKSSDGDANKVLIAYSLIYMLPLSAKIPFNWRELTPVSVIALDQFVLWDNAEGPKTVKDFIAAAKAASSPFKMGGTGSKREDHVLTVFMEQKTGAKFSYLPYKSGGEAATQLVGNHTESNVNNPSENLEVWRAGQVRALCVFDKERIAYKTKVTETQSWNDIPTCKEEGLDVQYLMLRAMFLPGKVTAEQQAFYVDLFQKVTQTAEYKDYMEKQALKPIFLTGKDMVQFLEDDDKLNASLMNEAGFVAK</sequence>
<comment type="similarity">
    <text evidence="1">Belongs to the UPF0065 (bug) family.</text>
</comment>
<protein>
    <submittedName>
        <fullName evidence="3">Tripartite-type tricarboxylate transporter, receptor component TctC</fullName>
    </submittedName>
</protein>
<dbReference type="Gene3D" id="3.40.190.150">
    <property type="entry name" value="Bordetella uptake gene, domain 1"/>
    <property type="match status" value="1"/>
</dbReference>
<dbReference type="PIRSF" id="PIRSF017082">
    <property type="entry name" value="YflP"/>
    <property type="match status" value="1"/>
</dbReference>
<dbReference type="InterPro" id="IPR005064">
    <property type="entry name" value="BUG"/>
</dbReference>
<feature type="signal peptide" evidence="2">
    <location>
        <begin position="1"/>
        <end position="22"/>
    </location>
</feature>
<dbReference type="EMBL" id="FNTI01000001">
    <property type="protein sequence ID" value="SEC23012.1"/>
    <property type="molecule type" value="Genomic_DNA"/>
</dbReference>
<dbReference type="PANTHER" id="PTHR42928">
    <property type="entry name" value="TRICARBOXYLATE-BINDING PROTEIN"/>
    <property type="match status" value="1"/>
</dbReference>
<evidence type="ECO:0000313" key="4">
    <source>
        <dbReference type="Proteomes" id="UP000183208"/>
    </source>
</evidence>
<organism evidence="3 4">
    <name type="scientific">Bradyrhizobium lablabi</name>
    <dbReference type="NCBI Taxonomy" id="722472"/>
    <lineage>
        <taxon>Bacteria</taxon>
        <taxon>Pseudomonadati</taxon>
        <taxon>Pseudomonadota</taxon>
        <taxon>Alphaproteobacteria</taxon>
        <taxon>Hyphomicrobiales</taxon>
        <taxon>Nitrobacteraceae</taxon>
        <taxon>Bradyrhizobium</taxon>
    </lineage>
</organism>
<dbReference type="Gene3D" id="3.40.190.10">
    <property type="entry name" value="Periplasmic binding protein-like II"/>
    <property type="match status" value="1"/>
</dbReference>
<evidence type="ECO:0000256" key="1">
    <source>
        <dbReference type="ARBA" id="ARBA00006987"/>
    </source>
</evidence>
<evidence type="ECO:0000313" key="3">
    <source>
        <dbReference type="EMBL" id="SEC23012.1"/>
    </source>
</evidence>
<keyword evidence="2" id="KW-0732">Signal</keyword>
<reference evidence="3 4" key="1">
    <citation type="submission" date="2016-10" db="EMBL/GenBank/DDBJ databases">
        <authorList>
            <person name="de Groot N.N."/>
        </authorList>
    </citation>
    <scope>NUCLEOTIDE SEQUENCE [LARGE SCALE GENOMIC DNA]</scope>
    <source>
        <strain evidence="3 4">GAS522</strain>
    </source>
</reference>
<dbReference type="CDD" id="cd07012">
    <property type="entry name" value="PBP2_Bug_TTT"/>
    <property type="match status" value="1"/>
</dbReference>
<dbReference type="Pfam" id="PF03401">
    <property type="entry name" value="TctC"/>
    <property type="match status" value="1"/>
</dbReference>